<dbReference type="SUPFAM" id="SSF51126">
    <property type="entry name" value="Pectin lyase-like"/>
    <property type="match status" value="1"/>
</dbReference>
<reference evidence="3 4" key="1">
    <citation type="journal article" date="2019" name="Int. J. Syst. Evol. Microbiol.">
        <title>The Global Catalogue of Microorganisms (GCM) 10K type strain sequencing project: providing services to taxonomists for standard genome sequencing and annotation.</title>
        <authorList>
            <consortium name="The Broad Institute Genomics Platform"/>
            <consortium name="The Broad Institute Genome Sequencing Center for Infectious Disease"/>
            <person name="Wu L."/>
            <person name="Ma J."/>
        </authorList>
    </citation>
    <scope>NUCLEOTIDE SEQUENCE [LARGE SCALE GENOMIC DNA]</scope>
    <source>
        <strain evidence="3 4">JCM 14603</strain>
    </source>
</reference>
<dbReference type="InterPro" id="IPR012334">
    <property type="entry name" value="Pectin_lyas_fold"/>
</dbReference>
<evidence type="ECO:0000313" key="3">
    <source>
        <dbReference type="EMBL" id="GAA0667689.1"/>
    </source>
</evidence>
<dbReference type="Pfam" id="PF13229">
    <property type="entry name" value="Beta_helix"/>
    <property type="match status" value="1"/>
</dbReference>
<accession>A0ABN1HU36</accession>
<evidence type="ECO:0000256" key="1">
    <source>
        <dbReference type="SAM" id="SignalP"/>
    </source>
</evidence>
<name>A0ABN1HU36_9SPHN</name>
<evidence type="ECO:0000259" key="2">
    <source>
        <dbReference type="Pfam" id="PF13229"/>
    </source>
</evidence>
<proteinExistence type="predicted"/>
<organism evidence="3 4">
    <name type="scientific">Sphingomonas insulae</name>
    <dbReference type="NCBI Taxonomy" id="424800"/>
    <lineage>
        <taxon>Bacteria</taxon>
        <taxon>Pseudomonadati</taxon>
        <taxon>Pseudomonadota</taxon>
        <taxon>Alphaproteobacteria</taxon>
        <taxon>Sphingomonadales</taxon>
        <taxon>Sphingomonadaceae</taxon>
        <taxon>Sphingomonas</taxon>
    </lineage>
</organism>
<dbReference type="Gene3D" id="2.160.20.10">
    <property type="entry name" value="Single-stranded right-handed beta-helix, Pectin lyase-like"/>
    <property type="match status" value="1"/>
</dbReference>
<dbReference type="Proteomes" id="UP001500238">
    <property type="component" value="Unassembled WGS sequence"/>
</dbReference>
<comment type="caution">
    <text evidence="3">The sequence shown here is derived from an EMBL/GenBank/DDBJ whole genome shotgun (WGS) entry which is preliminary data.</text>
</comment>
<feature type="chain" id="PRO_5046725787" description="Right handed beta helix domain-containing protein" evidence="1">
    <location>
        <begin position="20"/>
        <end position="310"/>
    </location>
</feature>
<feature type="domain" description="Right handed beta helix" evidence="2">
    <location>
        <begin position="104"/>
        <end position="250"/>
    </location>
</feature>
<dbReference type="InterPro" id="IPR011050">
    <property type="entry name" value="Pectin_lyase_fold/virulence"/>
</dbReference>
<evidence type="ECO:0000313" key="4">
    <source>
        <dbReference type="Proteomes" id="UP001500238"/>
    </source>
</evidence>
<gene>
    <name evidence="3" type="ORF">GCM10009102_17220</name>
</gene>
<sequence>MRMTRAILALALIAAPAVAQSGKPFTIAETGQGFSDLQEAVSSVRMGTATILIAPGVYRQCAVQQGGRITFKAVQPGTAIFEKEACEDKAALVLRGQGSAVDGLVFRGYSVSDGNGAGIRTEMGDLTVTNSMFLDSQEGILGGEPTGQKIVIDRSTFSGLGQCDQTVNCSHAIYIGSNGSVTVTNSRFERGTGGHYVKLRVPNVTITDNSFDDTAGRKTNYMIDLPDGARGSIARNTFVQGKGKENSSGLIVVAAENRTFPSAGLRIADNDARMAPGAPGNPAFVADLSHERLNLGANRLGPGIRPFETR</sequence>
<dbReference type="InterPro" id="IPR039448">
    <property type="entry name" value="Beta_helix"/>
</dbReference>
<feature type="signal peptide" evidence="1">
    <location>
        <begin position="1"/>
        <end position="19"/>
    </location>
</feature>
<dbReference type="EMBL" id="BAAAES010000008">
    <property type="protein sequence ID" value="GAA0667689.1"/>
    <property type="molecule type" value="Genomic_DNA"/>
</dbReference>
<keyword evidence="4" id="KW-1185">Reference proteome</keyword>
<protein>
    <recommendedName>
        <fullName evidence="2">Right handed beta helix domain-containing protein</fullName>
    </recommendedName>
</protein>
<keyword evidence="1" id="KW-0732">Signal</keyword>